<dbReference type="Gene3D" id="2.170.150.10">
    <property type="entry name" value="Metal Binding Protein, Guanine Nucleotide Exchange Factor, Chain A"/>
    <property type="match status" value="1"/>
</dbReference>
<organism evidence="7 8">
    <name type="scientific">Panaeolus cyanescens</name>
    <dbReference type="NCBI Taxonomy" id="181874"/>
    <lineage>
        <taxon>Eukaryota</taxon>
        <taxon>Fungi</taxon>
        <taxon>Dikarya</taxon>
        <taxon>Basidiomycota</taxon>
        <taxon>Agaricomycotina</taxon>
        <taxon>Agaricomycetes</taxon>
        <taxon>Agaricomycetidae</taxon>
        <taxon>Agaricales</taxon>
        <taxon>Agaricineae</taxon>
        <taxon>Galeropsidaceae</taxon>
        <taxon>Panaeolus</taxon>
    </lineage>
</organism>
<evidence type="ECO:0000313" key="7">
    <source>
        <dbReference type="EMBL" id="PPQ70423.1"/>
    </source>
</evidence>
<protein>
    <recommendedName>
        <fullName evidence="6">N-acetyltransferase domain-containing protein</fullName>
    </recommendedName>
</protein>
<dbReference type="PANTHER" id="PTHR10908:SF0">
    <property type="entry name" value="SEROTONIN N-ACETYLTRANSFERASE"/>
    <property type="match status" value="1"/>
</dbReference>
<dbReference type="OrthoDB" id="30840at2759"/>
<comment type="caution">
    <text evidence="7">The sequence shown here is derived from an EMBL/GenBank/DDBJ whole genome shotgun (WGS) entry which is preliminary data.</text>
</comment>
<evidence type="ECO:0000256" key="5">
    <source>
        <dbReference type="ARBA" id="ARBA00023315"/>
    </source>
</evidence>
<evidence type="ECO:0000256" key="4">
    <source>
        <dbReference type="ARBA" id="ARBA00022927"/>
    </source>
</evidence>
<dbReference type="EMBL" id="NHTK01005954">
    <property type="protein sequence ID" value="PPQ70423.1"/>
    <property type="molecule type" value="Genomic_DNA"/>
</dbReference>
<evidence type="ECO:0000259" key="6">
    <source>
        <dbReference type="PROSITE" id="PS51186"/>
    </source>
</evidence>
<gene>
    <name evidence="7" type="ORF">CVT24_013173</name>
</gene>
<dbReference type="Gene3D" id="3.40.630.30">
    <property type="match status" value="1"/>
</dbReference>
<keyword evidence="2" id="KW-0344">Guanine-nucleotide releasing factor</keyword>
<dbReference type="GO" id="GO:0007264">
    <property type="term" value="P:small GTPase-mediated signal transduction"/>
    <property type="evidence" value="ECO:0007669"/>
    <property type="project" value="InterPro"/>
</dbReference>
<evidence type="ECO:0000256" key="3">
    <source>
        <dbReference type="ARBA" id="ARBA00022679"/>
    </source>
</evidence>
<keyword evidence="3" id="KW-0808">Transferase</keyword>
<dbReference type="GO" id="GO:0004059">
    <property type="term" value="F:aralkylamine N-acetyltransferase activity"/>
    <property type="evidence" value="ECO:0007669"/>
    <property type="project" value="TreeGrafter"/>
</dbReference>
<keyword evidence="1" id="KW-0813">Transport</keyword>
<dbReference type="InterPro" id="IPR051635">
    <property type="entry name" value="SNAT-like"/>
</dbReference>
<dbReference type="AlphaFoldDB" id="A0A409VW09"/>
<dbReference type="Pfam" id="PF04421">
    <property type="entry name" value="Mss4"/>
    <property type="match status" value="1"/>
</dbReference>
<dbReference type="GO" id="GO:0005085">
    <property type="term" value="F:guanyl-nucleotide exchange factor activity"/>
    <property type="evidence" value="ECO:0007669"/>
    <property type="project" value="UniProtKB-KW"/>
</dbReference>
<dbReference type="InterPro" id="IPR011323">
    <property type="entry name" value="Mss4/transl-control_tumour"/>
</dbReference>
<name>A0A409VW09_9AGAR</name>
<dbReference type="Pfam" id="PF00583">
    <property type="entry name" value="Acetyltransf_1"/>
    <property type="match status" value="1"/>
</dbReference>
<accession>A0A409VW09</accession>
<sequence length="340" mass="38018">MSFQISDVFFDYVPAEHLDAAQDIEQHEYPADEAGTLEAFRYRQAHAPELFLGAYLGDQGSRKLIGYVCGTLSPDEHLTHHSMAHHIPNAPSVCIHSVCVSSTYQRKGVALALLKEYFTRLDNAKQEGKANYERVLLIAHDRLIGLYQKSGMELVGPSDVVHGPDAWYELRRDIPVKGQDQPTSLPPGLLDALRAPRRNVPSGRLLSDFPGGVLDVTIPENQKDDKLVNKFDLLCPRCSSIVLKAAVGRWVEKESVELEPSNVKNEYLPPLPTPPETVHWWLVTPSPMSFENAGFTRAVDGKRIKLLTCGECELGPIGYCEEIPRPTEFWVSCSRVAYRQ</sequence>
<dbReference type="InterPro" id="IPR007515">
    <property type="entry name" value="Mss4"/>
</dbReference>
<dbReference type="SUPFAM" id="SSF55729">
    <property type="entry name" value="Acyl-CoA N-acyltransferases (Nat)"/>
    <property type="match status" value="1"/>
</dbReference>
<keyword evidence="5" id="KW-0012">Acyltransferase</keyword>
<dbReference type="SUPFAM" id="SSF51316">
    <property type="entry name" value="Mss4-like"/>
    <property type="match status" value="1"/>
</dbReference>
<keyword evidence="8" id="KW-1185">Reference proteome</keyword>
<dbReference type="Proteomes" id="UP000284842">
    <property type="component" value="Unassembled WGS sequence"/>
</dbReference>
<dbReference type="InterPro" id="IPR016181">
    <property type="entry name" value="Acyl_CoA_acyltransferase"/>
</dbReference>
<dbReference type="GO" id="GO:0015031">
    <property type="term" value="P:protein transport"/>
    <property type="evidence" value="ECO:0007669"/>
    <property type="project" value="UniProtKB-KW"/>
</dbReference>
<dbReference type="InterPro" id="IPR011057">
    <property type="entry name" value="Mss4-like_sf"/>
</dbReference>
<evidence type="ECO:0000256" key="2">
    <source>
        <dbReference type="ARBA" id="ARBA00022658"/>
    </source>
</evidence>
<reference evidence="7 8" key="1">
    <citation type="journal article" date="2018" name="Evol. Lett.">
        <title>Horizontal gene cluster transfer increased hallucinogenic mushroom diversity.</title>
        <authorList>
            <person name="Reynolds H.T."/>
            <person name="Vijayakumar V."/>
            <person name="Gluck-Thaler E."/>
            <person name="Korotkin H.B."/>
            <person name="Matheny P.B."/>
            <person name="Slot J.C."/>
        </authorList>
    </citation>
    <scope>NUCLEOTIDE SEQUENCE [LARGE SCALE GENOMIC DNA]</scope>
    <source>
        <strain evidence="7 8">2629</strain>
    </source>
</reference>
<dbReference type="PROSITE" id="PS51186">
    <property type="entry name" value="GNAT"/>
    <property type="match status" value="1"/>
</dbReference>
<dbReference type="GO" id="GO:0005737">
    <property type="term" value="C:cytoplasm"/>
    <property type="evidence" value="ECO:0007669"/>
    <property type="project" value="TreeGrafter"/>
</dbReference>
<dbReference type="PANTHER" id="PTHR10908">
    <property type="entry name" value="SEROTONIN N-ACETYLTRANSFERASE"/>
    <property type="match status" value="1"/>
</dbReference>
<proteinExistence type="predicted"/>
<keyword evidence="4" id="KW-0653">Protein transport</keyword>
<feature type="domain" description="N-acetyltransferase" evidence="6">
    <location>
        <begin position="8"/>
        <end position="175"/>
    </location>
</feature>
<dbReference type="CDD" id="cd04301">
    <property type="entry name" value="NAT_SF"/>
    <property type="match status" value="1"/>
</dbReference>
<evidence type="ECO:0000256" key="1">
    <source>
        <dbReference type="ARBA" id="ARBA00022448"/>
    </source>
</evidence>
<dbReference type="InParanoid" id="A0A409VW09"/>
<evidence type="ECO:0000313" key="8">
    <source>
        <dbReference type="Proteomes" id="UP000284842"/>
    </source>
</evidence>
<dbReference type="InterPro" id="IPR000182">
    <property type="entry name" value="GNAT_dom"/>
</dbReference>
<dbReference type="STRING" id="181874.A0A409VW09"/>
<dbReference type="PROSITE" id="PS51796">
    <property type="entry name" value="MSS4"/>
    <property type="match status" value="1"/>
</dbReference>